<comment type="caution">
    <text evidence="9">The sequence shown here is derived from an EMBL/GenBank/DDBJ whole genome shotgun (WGS) entry which is preliminary data.</text>
</comment>
<protein>
    <submittedName>
        <fullName evidence="9">AzlC family ABC transporter permease</fullName>
    </submittedName>
</protein>
<evidence type="ECO:0000256" key="8">
    <source>
        <dbReference type="SAM" id="Phobius"/>
    </source>
</evidence>
<sequence>MTAGLREVRDGLRDIAPAAIAAIPIGLLFGALMASKGLTPAEVALMSGFVCAGGAQLAAVELWVHPAPILALAVSTALIDARHVLMSTSLARRTGAFAWWQKMLGFYVMSDENWALGERRAAERTLTPAYFITMGATLWINWVTTTTLGAIGGAMLGDPGIYGADFAFTALFIGLAAAFVRGPGGMAVVAASGLASAAAYLGVGAPWHVAAGAAAGVATACALAGENEEGALA</sequence>
<dbReference type="InterPro" id="IPR011606">
    <property type="entry name" value="Brnchd-chn_aa_trnsp_permease"/>
</dbReference>
<gene>
    <name evidence="9" type="ORF">ACFSCV_03825</name>
</gene>
<feature type="transmembrane region" description="Helical" evidence="8">
    <location>
        <begin position="129"/>
        <end position="155"/>
    </location>
</feature>
<accession>A0ABW4K1W2</accession>
<feature type="transmembrane region" description="Helical" evidence="8">
    <location>
        <begin position="161"/>
        <end position="180"/>
    </location>
</feature>
<keyword evidence="5 8" id="KW-0812">Transmembrane</keyword>
<evidence type="ECO:0000256" key="1">
    <source>
        <dbReference type="ARBA" id="ARBA00004651"/>
    </source>
</evidence>
<dbReference type="RefSeq" id="WP_378797167.1">
    <property type="nucleotide sequence ID" value="NZ_JBHUER010000002.1"/>
</dbReference>
<dbReference type="PANTHER" id="PTHR34979:SF1">
    <property type="entry name" value="INNER MEMBRANE PROTEIN YGAZ"/>
    <property type="match status" value="1"/>
</dbReference>
<organism evidence="9 10">
    <name type="scientific">Methylopila henanensis</name>
    <dbReference type="NCBI Taxonomy" id="873516"/>
    <lineage>
        <taxon>Bacteria</taxon>
        <taxon>Pseudomonadati</taxon>
        <taxon>Pseudomonadota</taxon>
        <taxon>Alphaproteobacteria</taxon>
        <taxon>Hyphomicrobiales</taxon>
        <taxon>Methylopilaceae</taxon>
        <taxon>Methylopila</taxon>
    </lineage>
</organism>
<dbReference type="Pfam" id="PF03591">
    <property type="entry name" value="AzlC"/>
    <property type="match status" value="1"/>
</dbReference>
<evidence type="ECO:0000256" key="2">
    <source>
        <dbReference type="ARBA" id="ARBA00010735"/>
    </source>
</evidence>
<proteinExistence type="inferred from homology"/>
<reference evidence="10" key="1">
    <citation type="journal article" date="2019" name="Int. J. Syst. Evol. Microbiol.">
        <title>The Global Catalogue of Microorganisms (GCM) 10K type strain sequencing project: providing services to taxonomists for standard genome sequencing and annotation.</title>
        <authorList>
            <consortium name="The Broad Institute Genomics Platform"/>
            <consortium name="The Broad Institute Genome Sequencing Center for Infectious Disease"/>
            <person name="Wu L."/>
            <person name="Ma J."/>
        </authorList>
    </citation>
    <scope>NUCLEOTIDE SEQUENCE [LARGE SCALE GENOMIC DNA]</scope>
    <source>
        <strain evidence="10">KCTC 23707</strain>
    </source>
</reference>
<evidence type="ECO:0000256" key="4">
    <source>
        <dbReference type="ARBA" id="ARBA00022475"/>
    </source>
</evidence>
<dbReference type="EMBL" id="JBHUER010000002">
    <property type="protein sequence ID" value="MFD1702125.1"/>
    <property type="molecule type" value="Genomic_DNA"/>
</dbReference>
<dbReference type="Proteomes" id="UP001597308">
    <property type="component" value="Unassembled WGS sequence"/>
</dbReference>
<keyword evidence="7 8" id="KW-0472">Membrane</keyword>
<evidence type="ECO:0000256" key="7">
    <source>
        <dbReference type="ARBA" id="ARBA00023136"/>
    </source>
</evidence>
<name>A0ABW4K1W2_9HYPH</name>
<dbReference type="PANTHER" id="PTHR34979">
    <property type="entry name" value="INNER MEMBRANE PROTEIN YGAZ"/>
    <property type="match status" value="1"/>
</dbReference>
<keyword evidence="10" id="KW-1185">Reference proteome</keyword>
<comment type="similarity">
    <text evidence="2">Belongs to the AzlC family.</text>
</comment>
<evidence type="ECO:0000313" key="9">
    <source>
        <dbReference type="EMBL" id="MFD1702125.1"/>
    </source>
</evidence>
<keyword evidence="6 8" id="KW-1133">Transmembrane helix</keyword>
<comment type="subcellular location">
    <subcellularLocation>
        <location evidence="1">Cell membrane</location>
        <topology evidence="1">Multi-pass membrane protein</topology>
    </subcellularLocation>
</comment>
<keyword evidence="3" id="KW-0813">Transport</keyword>
<keyword evidence="4" id="KW-1003">Cell membrane</keyword>
<evidence type="ECO:0000256" key="5">
    <source>
        <dbReference type="ARBA" id="ARBA00022692"/>
    </source>
</evidence>
<evidence type="ECO:0000256" key="3">
    <source>
        <dbReference type="ARBA" id="ARBA00022448"/>
    </source>
</evidence>
<evidence type="ECO:0000313" key="10">
    <source>
        <dbReference type="Proteomes" id="UP001597308"/>
    </source>
</evidence>
<feature type="transmembrane region" description="Helical" evidence="8">
    <location>
        <begin position="187"/>
        <end position="207"/>
    </location>
</feature>
<feature type="transmembrane region" description="Helical" evidence="8">
    <location>
        <begin position="15"/>
        <end position="34"/>
    </location>
</feature>
<evidence type="ECO:0000256" key="6">
    <source>
        <dbReference type="ARBA" id="ARBA00022989"/>
    </source>
</evidence>